<evidence type="ECO:0000259" key="10">
    <source>
        <dbReference type="Pfam" id="PF25198"/>
    </source>
</evidence>
<dbReference type="InterPro" id="IPR046953">
    <property type="entry name" value="Spore_GerAC-like_C"/>
</dbReference>
<sequence>MKIRNKFILVNTLIFMFSTVLTGCVDKTELNEIALVIGIAIDKDKDDNSVLVTLELANPSTTNRQSGDSTGKTNSSILQTSKGINFSDALQNFTQVSSLAIDFTHIQVIVMSKDLCAEGVSGVVDYVARDRQFRNLNWIFMAEDSAREILKTKIPNDDITSLGLANMMNKLRKKGSIIPIDLNRFIIGFQSQAKASIAPVVRVEKTKEEPQGRIKIEKTAVFKNDRLVGVLTTEESKYLSWFHRRIKGNLVVSPITSNSNKEDIIVQIFKEDTKIETKMNKDNISFEIKCIATAEIKELSNLKLDSSVMSRIENNTEQILEEKLSELINRCQTNLNADVIGFAEIIYNNNPEKWASMKKNWDEIFPTMRYKVSFDVTFRKVGMIKDSPINSIEEGQVK</sequence>
<evidence type="ECO:0000256" key="5">
    <source>
        <dbReference type="ARBA" id="ARBA00023136"/>
    </source>
</evidence>
<evidence type="ECO:0000313" key="11">
    <source>
        <dbReference type="EMBL" id="GFP76139.1"/>
    </source>
</evidence>
<dbReference type="EMBL" id="BLZR01000001">
    <property type="protein sequence ID" value="GFP76139.1"/>
    <property type="molecule type" value="Genomic_DNA"/>
</dbReference>
<evidence type="ECO:0000256" key="2">
    <source>
        <dbReference type="ARBA" id="ARBA00007886"/>
    </source>
</evidence>
<dbReference type="PROSITE" id="PS51257">
    <property type="entry name" value="PROKAR_LIPOPROTEIN"/>
    <property type="match status" value="1"/>
</dbReference>
<dbReference type="GO" id="GO:0016020">
    <property type="term" value="C:membrane"/>
    <property type="evidence" value="ECO:0007669"/>
    <property type="project" value="UniProtKB-SubCell"/>
</dbReference>
<proteinExistence type="inferred from homology"/>
<evidence type="ECO:0000256" key="3">
    <source>
        <dbReference type="ARBA" id="ARBA00022544"/>
    </source>
</evidence>
<keyword evidence="6" id="KW-0564">Palmitate</keyword>
<keyword evidence="7" id="KW-0449">Lipoprotein</keyword>
<keyword evidence="3" id="KW-0309">Germination</keyword>
<keyword evidence="4 8" id="KW-0732">Signal</keyword>
<comment type="similarity">
    <text evidence="2">Belongs to the GerABKC lipoprotein family.</text>
</comment>
<reference evidence="11 12" key="1">
    <citation type="submission" date="2020-07" db="EMBL/GenBank/DDBJ databases">
        <title>A new beta-1,3-glucan-decomposing anaerobic bacterium isolated from anoxic soil subjected to biological soil disinfestation.</title>
        <authorList>
            <person name="Ueki A."/>
            <person name="Tonouchi A."/>
        </authorList>
    </citation>
    <scope>NUCLEOTIDE SEQUENCE [LARGE SCALE GENOMIC DNA]</scope>
    <source>
        <strain evidence="11 12">TW1</strain>
    </source>
</reference>
<dbReference type="InterPro" id="IPR038501">
    <property type="entry name" value="Spore_GerAC_C_sf"/>
</dbReference>
<dbReference type="Pfam" id="PF05504">
    <property type="entry name" value="Spore_GerAC"/>
    <property type="match status" value="1"/>
</dbReference>
<protein>
    <submittedName>
        <fullName evidence="11">Spore germination protein B3</fullName>
    </submittedName>
</protein>
<evidence type="ECO:0000256" key="1">
    <source>
        <dbReference type="ARBA" id="ARBA00004635"/>
    </source>
</evidence>
<evidence type="ECO:0000259" key="9">
    <source>
        <dbReference type="Pfam" id="PF05504"/>
    </source>
</evidence>
<name>A0A6V8SFZ2_9CLOT</name>
<evidence type="ECO:0000256" key="7">
    <source>
        <dbReference type="ARBA" id="ARBA00023288"/>
    </source>
</evidence>
<keyword evidence="12" id="KW-1185">Reference proteome</keyword>
<dbReference type="Proteomes" id="UP000580568">
    <property type="component" value="Unassembled WGS sequence"/>
</dbReference>
<dbReference type="Pfam" id="PF25198">
    <property type="entry name" value="Spore_GerAC_N"/>
    <property type="match status" value="1"/>
</dbReference>
<evidence type="ECO:0000256" key="6">
    <source>
        <dbReference type="ARBA" id="ARBA00023139"/>
    </source>
</evidence>
<evidence type="ECO:0000256" key="4">
    <source>
        <dbReference type="ARBA" id="ARBA00022729"/>
    </source>
</evidence>
<dbReference type="InterPro" id="IPR057336">
    <property type="entry name" value="GerAC_N"/>
</dbReference>
<dbReference type="PANTHER" id="PTHR35789">
    <property type="entry name" value="SPORE GERMINATION PROTEIN B3"/>
    <property type="match status" value="1"/>
</dbReference>
<comment type="caution">
    <text evidence="11">The sequence shown here is derived from an EMBL/GenBank/DDBJ whole genome shotgun (WGS) entry which is preliminary data.</text>
</comment>
<feature type="domain" description="Spore germination protein N-terminal" evidence="10">
    <location>
        <begin position="26"/>
        <end position="202"/>
    </location>
</feature>
<accession>A0A6V8SFZ2</accession>
<feature type="signal peptide" evidence="8">
    <location>
        <begin position="1"/>
        <end position="22"/>
    </location>
</feature>
<dbReference type="GO" id="GO:0009847">
    <property type="term" value="P:spore germination"/>
    <property type="evidence" value="ECO:0007669"/>
    <property type="project" value="InterPro"/>
</dbReference>
<keyword evidence="5" id="KW-0472">Membrane</keyword>
<dbReference type="NCBIfam" id="TIGR02887">
    <property type="entry name" value="spore_ger_x_C"/>
    <property type="match status" value="1"/>
</dbReference>
<gene>
    <name evidence="11" type="ORF">bsdtw1_02236</name>
</gene>
<organism evidence="11 12">
    <name type="scientific">Clostridium fungisolvens</name>
    <dbReference type="NCBI Taxonomy" id="1604897"/>
    <lineage>
        <taxon>Bacteria</taxon>
        <taxon>Bacillati</taxon>
        <taxon>Bacillota</taxon>
        <taxon>Clostridia</taxon>
        <taxon>Eubacteriales</taxon>
        <taxon>Clostridiaceae</taxon>
        <taxon>Clostridium</taxon>
    </lineage>
</organism>
<feature type="chain" id="PRO_5039188825" evidence="8">
    <location>
        <begin position="23"/>
        <end position="398"/>
    </location>
</feature>
<feature type="domain" description="Spore germination GerAC-like C-terminal" evidence="9">
    <location>
        <begin position="218"/>
        <end position="382"/>
    </location>
</feature>
<evidence type="ECO:0000313" key="12">
    <source>
        <dbReference type="Proteomes" id="UP000580568"/>
    </source>
</evidence>
<dbReference type="PANTHER" id="PTHR35789:SF1">
    <property type="entry name" value="SPORE GERMINATION PROTEIN B3"/>
    <property type="match status" value="1"/>
</dbReference>
<dbReference type="InterPro" id="IPR008844">
    <property type="entry name" value="Spore_GerAC-like"/>
</dbReference>
<dbReference type="RefSeq" id="WP_183277587.1">
    <property type="nucleotide sequence ID" value="NZ_BLZR01000001.1"/>
</dbReference>
<comment type="subcellular location">
    <subcellularLocation>
        <location evidence="1">Membrane</location>
        <topology evidence="1">Lipid-anchor</topology>
    </subcellularLocation>
</comment>
<dbReference type="AlphaFoldDB" id="A0A6V8SFZ2"/>
<dbReference type="Gene3D" id="3.30.300.210">
    <property type="entry name" value="Nutrient germinant receptor protein C, domain 3"/>
    <property type="match status" value="1"/>
</dbReference>
<evidence type="ECO:0000256" key="8">
    <source>
        <dbReference type="SAM" id="SignalP"/>
    </source>
</evidence>